<organism evidence="2 3">
    <name type="scientific">Sanguibacter suaedae</name>
    <dbReference type="NCBI Taxonomy" id="2795737"/>
    <lineage>
        <taxon>Bacteria</taxon>
        <taxon>Bacillati</taxon>
        <taxon>Actinomycetota</taxon>
        <taxon>Actinomycetes</taxon>
        <taxon>Micrococcales</taxon>
        <taxon>Sanguibacteraceae</taxon>
        <taxon>Sanguibacter</taxon>
    </lineage>
</organism>
<dbReference type="Proteomes" id="UP000602087">
    <property type="component" value="Unassembled WGS sequence"/>
</dbReference>
<name>A0A934MCA3_9MICO</name>
<keyword evidence="1" id="KW-1133">Transmembrane helix</keyword>
<evidence type="ECO:0000313" key="3">
    <source>
        <dbReference type="Proteomes" id="UP000602087"/>
    </source>
</evidence>
<dbReference type="RefSeq" id="WP_198732240.1">
    <property type="nucleotide sequence ID" value="NZ_JAEINH010000001.1"/>
</dbReference>
<evidence type="ECO:0000256" key="1">
    <source>
        <dbReference type="SAM" id="Phobius"/>
    </source>
</evidence>
<dbReference type="InterPro" id="IPR013325">
    <property type="entry name" value="RNA_pol_sigma_r2"/>
</dbReference>
<keyword evidence="3" id="KW-1185">Reference proteome</keyword>
<protein>
    <recommendedName>
        <fullName evidence="4">Anti-sigma factor</fullName>
    </recommendedName>
</protein>
<dbReference type="AlphaFoldDB" id="A0A934MCA3"/>
<proteinExistence type="predicted"/>
<comment type="caution">
    <text evidence="2">The sequence shown here is derived from an EMBL/GenBank/DDBJ whole genome shotgun (WGS) entry which is preliminary data.</text>
</comment>
<gene>
    <name evidence="2" type="ORF">JAV76_01495</name>
</gene>
<dbReference type="EMBL" id="JAEINH010000001">
    <property type="protein sequence ID" value="MBI9113684.1"/>
    <property type="molecule type" value="Genomic_DNA"/>
</dbReference>
<keyword evidence="1" id="KW-0472">Membrane</keyword>
<dbReference type="GO" id="GO:0003700">
    <property type="term" value="F:DNA-binding transcription factor activity"/>
    <property type="evidence" value="ECO:0007669"/>
    <property type="project" value="InterPro"/>
</dbReference>
<keyword evidence="1" id="KW-0812">Transmembrane</keyword>
<dbReference type="GO" id="GO:0006352">
    <property type="term" value="P:DNA-templated transcription initiation"/>
    <property type="evidence" value="ECO:0007669"/>
    <property type="project" value="InterPro"/>
</dbReference>
<dbReference type="SUPFAM" id="SSF88946">
    <property type="entry name" value="Sigma2 domain of RNA polymerase sigma factors"/>
    <property type="match status" value="1"/>
</dbReference>
<accession>A0A934MCA3</accession>
<evidence type="ECO:0000313" key="2">
    <source>
        <dbReference type="EMBL" id="MBI9113684.1"/>
    </source>
</evidence>
<sequence length="281" mass="29085">MTTDDEFRAWTAQNRRRLVRTAALLTGGEPETAETVVQATLTRTYLAWPRLRSPEKRQAFARRALVGAATAEMRSAQHTPHPDPAVPGGVPTEEVLDEDVLRGRHARRRRRGVVGTRAVGVLAVAVAVGLSVESTVGPAAAVDLVDYTAEQPAGFAIAQVPDGWRVLSSDAGSLTLADADADGSGPGAGASAGRIVASLVGAGALPASSTPRTFTVDGETTLVYETSGTGAGETLDVYVPADDGMYLSVRLPPELEWDGAVAARFAAGLDVTGSPVQDSGS</sequence>
<evidence type="ECO:0008006" key="4">
    <source>
        <dbReference type="Google" id="ProtNLM"/>
    </source>
</evidence>
<feature type="transmembrane region" description="Helical" evidence="1">
    <location>
        <begin position="112"/>
        <end position="132"/>
    </location>
</feature>
<reference evidence="2" key="1">
    <citation type="submission" date="2020-12" db="EMBL/GenBank/DDBJ databases">
        <title>Sanguibacter suaedae sp. nov., isolated from Suaeda aralocaspica.</title>
        <authorList>
            <person name="Ma Q."/>
        </authorList>
    </citation>
    <scope>NUCLEOTIDE SEQUENCE</scope>
    <source>
        <strain evidence="2">YZGR15</strain>
    </source>
</reference>